<protein>
    <submittedName>
        <fullName evidence="2">Uncharacterized protein</fullName>
    </submittedName>
</protein>
<reference evidence="2" key="1">
    <citation type="submission" date="2022-11" db="EMBL/GenBank/DDBJ databases">
        <title>Dyadobacter pollutisoli sp. nov., isolated from plastic dumped soil.</title>
        <authorList>
            <person name="Kim J.M."/>
            <person name="Kim K.R."/>
            <person name="Lee J.K."/>
            <person name="Hao L."/>
            <person name="Jeon C.O."/>
        </authorList>
    </citation>
    <scope>NUCLEOTIDE SEQUENCE</scope>
    <source>
        <strain evidence="2">U1</strain>
    </source>
</reference>
<feature type="region of interest" description="Disordered" evidence="1">
    <location>
        <begin position="32"/>
        <end position="71"/>
    </location>
</feature>
<keyword evidence="3" id="KW-1185">Reference proteome</keyword>
<feature type="compositionally biased region" description="Basic and acidic residues" evidence="1">
    <location>
        <begin position="48"/>
        <end position="71"/>
    </location>
</feature>
<accession>A0A9E8N4U0</accession>
<dbReference type="Proteomes" id="UP001164653">
    <property type="component" value="Chromosome"/>
</dbReference>
<evidence type="ECO:0000256" key="1">
    <source>
        <dbReference type="SAM" id="MobiDB-lite"/>
    </source>
</evidence>
<proteinExistence type="predicted"/>
<name>A0A9E8N4U0_9BACT</name>
<dbReference type="RefSeq" id="WP_244820919.1">
    <property type="nucleotide sequence ID" value="NZ_CP112998.1"/>
</dbReference>
<dbReference type="AlphaFoldDB" id="A0A9E8N4U0"/>
<evidence type="ECO:0000313" key="3">
    <source>
        <dbReference type="Proteomes" id="UP001164653"/>
    </source>
</evidence>
<dbReference type="EMBL" id="CP112998">
    <property type="protein sequence ID" value="WAC09805.1"/>
    <property type="molecule type" value="Genomic_DNA"/>
</dbReference>
<organism evidence="2 3">
    <name type="scientific">Dyadobacter pollutisoli</name>
    <dbReference type="NCBI Taxonomy" id="2910158"/>
    <lineage>
        <taxon>Bacteria</taxon>
        <taxon>Pseudomonadati</taxon>
        <taxon>Bacteroidota</taxon>
        <taxon>Cytophagia</taxon>
        <taxon>Cytophagales</taxon>
        <taxon>Spirosomataceae</taxon>
        <taxon>Dyadobacter</taxon>
    </lineage>
</organism>
<gene>
    <name evidence="2" type="ORF">ON006_18830</name>
</gene>
<dbReference type="KEGG" id="dpf:ON006_18830"/>
<evidence type="ECO:0000313" key="2">
    <source>
        <dbReference type="EMBL" id="WAC09805.1"/>
    </source>
</evidence>
<sequence>MKRSTRMLLGISVAVITAASLHLTVGERFHQRMSRHYGKSSCAHQWKQRSDNHERHHAKPEDFPDKDSQKF</sequence>